<sequence>EKKGKFILSLVMDVDVDVDVDELVAAATVAEVMVVEAKVVEEAAGFYEGSQSRRRRSQPATYKRRHIPPASAVKAYKEYNFSGHPCPATSGKSPAHRRSSCRSK</sequence>
<feature type="region of interest" description="Disordered" evidence="1">
    <location>
        <begin position="85"/>
        <end position="104"/>
    </location>
</feature>
<name>A0A2P5FWE8_TREOI</name>
<dbReference type="EMBL" id="JXTC01000005">
    <property type="protein sequence ID" value="POO02108.1"/>
    <property type="molecule type" value="Genomic_DNA"/>
</dbReference>
<reference evidence="3" key="1">
    <citation type="submission" date="2016-06" db="EMBL/GenBank/DDBJ databases">
        <title>Parallel loss of symbiosis genes in relatives of nitrogen-fixing non-legume Parasponia.</title>
        <authorList>
            <person name="Van Velzen R."/>
            <person name="Holmer R."/>
            <person name="Bu F."/>
            <person name="Rutten L."/>
            <person name="Van Zeijl A."/>
            <person name="Liu W."/>
            <person name="Santuari L."/>
            <person name="Cao Q."/>
            <person name="Sharma T."/>
            <person name="Shen D."/>
            <person name="Roswanjaya Y."/>
            <person name="Wardhani T."/>
            <person name="Kalhor M.S."/>
            <person name="Jansen J."/>
            <person name="Van den Hoogen J."/>
            <person name="Gungor B."/>
            <person name="Hartog M."/>
            <person name="Hontelez J."/>
            <person name="Verver J."/>
            <person name="Yang W.-C."/>
            <person name="Schijlen E."/>
            <person name="Repin R."/>
            <person name="Schilthuizen M."/>
            <person name="Schranz E."/>
            <person name="Heidstra R."/>
            <person name="Miyata K."/>
            <person name="Fedorova E."/>
            <person name="Kohlen W."/>
            <person name="Bisseling T."/>
            <person name="Smit S."/>
            <person name="Geurts R."/>
        </authorList>
    </citation>
    <scope>NUCLEOTIDE SEQUENCE [LARGE SCALE GENOMIC DNA]</scope>
    <source>
        <strain evidence="3">cv. RG33-2</strain>
    </source>
</reference>
<feature type="region of interest" description="Disordered" evidence="1">
    <location>
        <begin position="47"/>
        <end position="67"/>
    </location>
</feature>
<dbReference type="AlphaFoldDB" id="A0A2P5FWE8"/>
<protein>
    <submittedName>
        <fullName evidence="2">Uncharacterized protein</fullName>
    </submittedName>
</protein>
<comment type="caution">
    <text evidence="2">The sequence shown here is derived from an EMBL/GenBank/DDBJ whole genome shotgun (WGS) entry which is preliminary data.</text>
</comment>
<feature type="compositionally biased region" description="Basic residues" evidence="1">
    <location>
        <begin position="52"/>
        <end position="67"/>
    </location>
</feature>
<gene>
    <name evidence="2" type="ORF">TorRG33x02_018920</name>
</gene>
<feature type="non-terminal residue" evidence="2">
    <location>
        <position position="1"/>
    </location>
</feature>
<dbReference type="Proteomes" id="UP000237000">
    <property type="component" value="Unassembled WGS sequence"/>
</dbReference>
<evidence type="ECO:0000313" key="3">
    <source>
        <dbReference type="Proteomes" id="UP000237000"/>
    </source>
</evidence>
<feature type="compositionally biased region" description="Basic residues" evidence="1">
    <location>
        <begin position="94"/>
        <end position="104"/>
    </location>
</feature>
<keyword evidence="3" id="KW-1185">Reference proteome</keyword>
<dbReference type="OrthoDB" id="10376882at2759"/>
<proteinExistence type="predicted"/>
<accession>A0A2P5FWE8</accession>
<organism evidence="2 3">
    <name type="scientific">Trema orientale</name>
    <name type="common">Charcoal tree</name>
    <name type="synonym">Celtis orientalis</name>
    <dbReference type="NCBI Taxonomy" id="63057"/>
    <lineage>
        <taxon>Eukaryota</taxon>
        <taxon>Viridiplantae</taxon>
        <taxon>Streptophyta</taxon>
        <taxon>Embryophyta</taxon>
        <taxon>Tracheophyta</taxon>
        <taxon>Spermatophyta</taxon>
        <taxon>Magnoliopsida</taxon>
        <taxon>eudicotyledons</taxon>
        <taxon>Gunneridae</taxon>
        <taxon>Pentapetalae</taxon>
        <taxon>rosids</taxon>
        <taxon>fabids</taxon>
        <taxon>Rosales</taxon>
        <taxon>Cannabaceae</taxon>
        <taxon>Trema</taxon>
    </lineage>
</organism>
<evidence type="ECO:0000313" key="2">
    <source>
        <dbReference type="EMBL" id="POO02108.1"/>
    </source>
</evidence>
<dbReference type="InParanoid" id="A0A2P5FWE8"/>
<evidence type="ECO:0000256" key="1">
    <source>
        <dbReference type="SAM" id="MobiDB-lite"/>
    </source>
</evidence>